<dbReference type="OrthoDB" id="7026515at2"/>
<dbReference type="EMBL" id="JAAQYP010000056">
    <property type="protein sequence ID" value="NNA98417.1"/>
    <property type="molecule type" value="Genomic_DNA"/>
</dbReference>
<dbReference type="Pfam" id="PF04449">
    <property type="entry name" value="Fimbrial_CS1"/>
    <property type="match status" value="1"/>
</dbReference>
<comment type="caution">
    <text evidence="2">The sequence shown here is derived from an EMBL/GenBank/DDBJ whole genome shotgun (WGS) entry which is preliminary data.</text>
</comment>
<proteinExistence type="predicted"/>
<reference evidence="2 3" key="1">
    <citation type="journal article" date="2020" name="Front. Microbiol.">
        <title>Genetic Organization of the aprX-lipA2 Operon Affects the Proteolytic Potential of Pseudomonas Species in Milk.</title>
        <authorList>
            <person name="Maier C."/>
            <person name="Huptas C."/>
            <person name="von Neubeck M."/>
            <person name="Scherer S."/>
            <person name="Wenning M."/>
            <person name="Lucking G."/>
        </authorList>
    </citation>
    <scope>NUCLEOTIDE SEQUENCE [LARGE SCALE GENOMIC DNA]</scope>
    <source>
        <strain evidence="2 3">G4779</strain>
    </source>
</reference>
<sequence>MLKKTAFVLPLVMLAIGSSSVFAAGEATSVINIKATIPTKQFHAQPLDPEFGKDETMAYNTVTGLLSPIRATYAVKNTDGSIKAYIEGGPASLTNGTSSIPLTTTFNGVTLTGSPLEVVDDASSTPGTQADMVVVAAKPADTDAGLFTTNYTVVFDHEPRVTP</sequence>
<evidence type="ECO:0000313" key="3">
    <source>
        <dbReference type="Proteomes" id="UP000542111"/>
    </source>
</evidence>
<keyword evidence="1" id="KW-0732">Signal</keyword>
<dbReference type="GO" id="GO:0009289">
    <property type="term" value="C:pilus"/>
    <property type="evidence" value="ECO:0007669"/>
    <property type="project" value="InterPro"/>
</dbReference>
<dbReference type="Gene3D" id="2.60.40.2040">
    <property type="entry name" value="CFA/I fimbrial subunit E, pilin domain"/>
    <property type="match status" value="1"/>
</dbReference>
<dbReference type="GeneID" id="70103860"/>
<gene>
    <name evidence="2" type="ORF">HBO33_24955</name>
</gene>
<dbReference type="AlphaFoldDB" id="A0A7Y1QP98"/>
<protein>
    <submittedName>
        <fullName evidence="2">Adhesin</fullName>
    </submittedName>
</protein>
<dbReference type="InterPro" id="IPR007540">
    <property type="entry name" value="Fimbrial_CS1-type"/>
</dbReference>
<accession>A0A7Y1QP98</accession>
<evidence type="ECO:0000256" key="1">
    <source>
        <dbReference type="SAM" id="SignalP"/>
    </source>
</evidence>
<organism evidence="2 3">
    <name type="scientific">Pseudomonas gessardii</name>
    <dbReference type="NCBI Taxonomy" id="78544"/>
    <lineage>
        <taxon>Bacteria</taxon>
        <taxon>Pseudomonadati</taxon>
        <taxon>Pseudomonadota</taxon>
        <taxon>Gammaproteobacteria</taxon>
        <taxon>Pseudomonadales</taxon>
        <taxon>Pseudomonadaceae</taxon>
        <taxon>Pseudomonas</taxon>
    </lineage>
</organism>
<dbReference type="RefSeq" id="WP_076962389.1">
    <property type="nucleotide sequence ID" value="NZ_CBCRYT010000011.1"/>
</dbReference>
<feature type="chain" id="PRO_5031063133" evidence="1">
    <location>
        <begin position="24"/>
        <end position="163"/>
    </location>
</feature>
<dbReference type="Proteomes" id="UP000542111">
    <property type="component" value="Unassembled WGS sequence"/>
</dbReference>
<name>A0A7Y1QP98_9PSED</name>
<evidence type="ECO:0000313" key="2">
    <source>
        <dbReference type="EMBL" id="NNA98417.1"/>
    </source>
</evidence>
<feature type="signal peptide" evidence="1">
    <location>
        <begin position="1"/>
        <end position="23"/>
    </location>
</feature>